<dbReference type="OrthoDB" id="9813074at2"/>
<feature type="domain" description="Peptidase S54 rhomboid" evidence="6">
    <location>
        <begin position="100"/>
        <end position="238"/>
    </location>
</feature>
<dbReference type="Proteomes" id="UP000000263">
    <property type="component" value="Chromosome"/>
</dbReference>
<dbReference type="GO" id="GO:0016020">
    <property type="term" value="C:membrane"/>
    <property type="evidence" value="ECO:0007669"/>
    <property type="project" value="UniProtKB-SubCell"/>
</dbReference>
<dbReference type="InterPro" id="IPR035952">
    <property type="entry name" value="Rhomboid-like_sf"/>
</dbReference>
<sequence length="281" mass="30290">MSNDTHDTDYQRILRNLKAAGRAPEEPAPAGPEPSPAAVQVRFPLFTPWVARVLLTINIIVFVVPSFLDVIGVRIAGTVSVYDFLLIWGAKDNAAIFVGGQYYRFLTAMFLHGGLAHLFFNSFALYSLGFETERLFGAQRFLAIYMLAGLGGGVASYALNPNPSVGASGAIFGLIGALIAFYLVARRVLGGIARQQLGSLIFITLINLALGFTTPYIDNNAHIGGLLTGTLLGWLLAPRFALDMQSYPPTLVRLSLRRGWMLTLAVLVALVALIAIIAPPI</sequence>
<feature type="transmembrane region" description="Helical" evidence="5">
    <location>
        <begin position="197"/>
        <end position="217"/>
    </location>
</feature>
<comment type="subcellular location">
    <subcellularLocation>
        <location evidence="1">Membrane</location>
        <topology evidence="1">Multi-pass membrane protein</topology>
    </subcellularLocation>
</comment>
<evidence type="ECO:0000256" key="2">
    <source>
        <dbReference type="ARBA" id="ARBA00022692"/>
    </source>
</evidence>
<evidence type="ECO:0000256" key="5">
    <source>
        <dbReference type="SAM" id="Phobius"/>
    </source>
</evidence>
<reference evidence="7 8" key="1">
    <citation type="submission" date="2007-08" db="EMBL/GenBank/DDBJ databases">
        <title>Complete sequence of Roseiflexus castenholzii DSM 13941.</title>
        <authorList>
            <consortium name="US DOE Joint Genome Institute"/>
            <person name="Copeland A."/>
            <person name="Lucas S."/>
            <person name="Lapidus A."/>
            <person name="Barry K."/>
            <person name="Glavina del Rio T."/>
            <person name="Dalin E."/>
            <person name="Tice H."/>
            <person name="Pitluck S."/>
            <person name="Thompson L.S."/>
            <person name="Brettin T."/>
            <person name="Bruce D."/>
            <person name="Detter J.C."/>
            <person name="Han C."/>
            <person name="Tapia R."/>
            <person name="Schmutz J."/>
            <person name="Larimer F."/>
            <person name="Land M."/>
            <person name="Hauser L."/>
            <person name="Kyrpides N."/>
            <person name="Mikhailova N."/>
            <person name="Bryant D.A."/>
            <person name="Hanada S."/>
            <person name="Tsukatani Y."/>
            <person name="Richardson P."/>
        </authorList>
    </citation>
    <scope>NUCLEOTIDE SEQUENCE [LARGE SCALE GENOMIC DNA]</scope>
    <source>
        <strain evidence="8">DSM 13941 / HLO8</strain>
    </source>
</reference>
<evidence type="ECO:0000256" key="1">
    <source>
        <dbReference type="ARBA" id="ARBA00004141"/>
    </source>
</evidence>
<dbReference type="KEGG" id="rca:Rcas_1097"/>
<protein>
    <submittedName>
        <fullName evidence="7">Rhomboid family protein</fullName>
    </submittedName>
</protein>
<name>A7NI96_ROSCS</name>
<evidence type="ECO:0000256" key="4">
    <source>
        <dbReference type="ARBA" id="ARBA00023136"/>
    </source>
</evidence>
<gene>
    <name evidence="7" type="ordered locus">Rcas_1097</name>
</gene>
<feature type="transmembrane region" description="Helical" evidence="5">
    <location>
        <begin position="223"/>
        <end position="240"/>
    </location>
</feature>
<dbReference type="STRING" id="383372.Rcas_1097"/>
<dbReference type="SUPFAM" id="SSF144091">
    <property type="entry name" value="Rhomboid-like"/>
    <property type="match status" value="1"/>
</dbReference>
<dbReference type="Pfam" id="PF01694">
    <property type="entry name" value="Rhomboid"/>
    <property type="match status" value="1"/>
</dbReference>
<keyword evidence="2 5" id="KW-0812">Transmembrane</keyword>
<accession>A7NI96</accession>
<dbReference type="AlphaFoldDB" id="A7NI96"/>
<dbReference type="PANTHER" id="PTHR43731:SF26">
    <property type="entry name" value="RHOMBOID-LIKE PROTEIN 10, CHLOROPLASTIC"/>
    <property type="match status" value="1"/>
</dbReference>
<evidence type="ECO:0000256" key="3">
    <source>
        <dbReference type="ARBA" id="ARBA00022989"/>
    </source>
</evidence>
<keyword evidence="4 5" id="KW-0472">Membrane</keyword>
<dbReference type="MEROPS" id="S54.014"/>
<dbReference type="GO" id="GO:0004252">
    <property type="term" value="F:serine-type endopeptidase activity"/>
    <property type="evidence" value="ECO:0007669"/>
    <property type="project" value="InterPro"/>
</dbReference>
<dbReference type="InterPro" id="IPR022764">
    <property type="entry name" value="Peptidase_S54_rhomboid_dom"/>
</dbReference>
<dbReference type="eggNOG" id="COG0705">
    <property type="taxonomic scope" value="Bacteria"/>
</dbReference>
<evidence type="ECO:0000259" key="6">
    <source>
        <dbReference type="Pfam" id="PF01694"/>
    </source>
</evidence>
<organism evidence="7 8">
    <name type="scientific">Roseiflexus castenholzii (strain DSM 13941 / HLO8)</name>
    <dbReference type="NCBI Taxonomy" id="383372"/>
    <lineage>
        <taxon>Bacteria</taxon>
        <taxon>Bacillati</taxon>
        <taxon>Chloroflexota</taxon>
        <taxon>Chloroflexia</taxon>
        <taxon>Chloroflexales</taxon>
        <taxon>Roseiflexineae</taxon>
        <taxon>Roseiflexaceae</taxon>
        <taxon>Roseiflexus</taxon>
    </lineage>
</organism>
<proteinExistence type="predicted"/>
<dbReference type="PANTHER" id="PTHR43731">
    <property type="entry name" value="RHOMBOID PROTEASE"/>
    <property type="match status" value="1"/>
</dbReference>
<dbReference type="EMBL" id="CP000804">
    <property type="protein sequence ID" value="ABU57196.1"/>
    <property type="molecule type" value="Genomic_DNA"/>
</dbReference>
<keyword evidence="3 5" id="KW-1133">Transmembrane helix</keyword>
<dbReference type="Gene3D" id="1.20.1540.10">
    <property type="entry name" value="Rhomboid-like"/>
    <property type="match status" value="1"/>
</dbReference>
<feature type="transmembrane region" description="Helical" evidence="5">
    <location>
        <begin position="260"/>
        <end position="278"/>
    </location>
</feature>
<dbReference type="RefSeq" id="WP_012119626.1">
    <property type="nucleotide sequence ID" value="NC_009767.1"/>
</dbReference>
<feature type="transmembrane region" description="Helical" evidence="5">
    <location>
        <begin position="165"/>
        <end position="185"/>
    </location>
</feature>
<dbReference type="InterPro" id="IPR050925">
    <property type="entry name" value="Rhomboid_protease_S54"/>
</dbReference>
<feature type="transmembrane region" description="Helical" evidence="5">
    <location>
        <begin position="102"/>
        <end position="129"/>
    </location>
</feature>
<evidence type="ECO:0000313" key="8">
    <source>
        <dbReference type="Proteomes" id="UP000000263"/>
    </source>
</evidence>
<keyword evidence="8" id="KW-1185">Reference proteome</keyword>
<dbReference type="HOGENOM" id="CLU_055068_2_1_0"/>
<feature type="transmembrane region" description="Helical" evidence="5">
    <location>
        <begin position="141"/>
        <end position="159"/>
    </location>
</feature>
<evidence type="ECO:0000313" key="7">
    <source>
        <dbReference type="EMBL" id="ABU57196.1"/>
    </source>
</evidence>